<evidence type="ECO:0000313" key="10">
    <source>
        <dbReference type="EMBL" id="MCP2269107.1"/>
    </source>
</evidence>
<dbReference type="Proteomes" id="UP001205185">
    <property type="component" value="Unassembled WGS sequence"/>
</dbReference>
<evidence type="ECO:0000256" key="7">
    <source>
        <dbReference type="ARBA" id="ARBA00023012"/>
    </source>
</evidence>
<feature type="domain" description="Histidine kinase" evidence="9">
    <location>
        <begin position="340"/>
        <end position="557"/>
    </location>
</feature>
<dbReference type="InterPro" id="IPR003661">
    <property type="entry name" value="HisK_dim/P_dom"/>
</dbReference>
<dbReference type="PANTHER" id="PTHR43711:SF31">
    <property type="entry name" value="HISTIDINE KINASE"/>
    <property type="match status" value="1"/>
</dbReference>
<evidence type="ECO:0000256" key="6">
    <source>
        <dbReference type="ARBA" id="ARBA00022777"/>
    </source>
</evidence>
<dbReference type="NCBIfam" id="TIGR00229">
    <property type="entry name" value="sensory_box"/>
    <property type="match status" value="1"/>
</dbReference>
<comment type="caution">
    <text evidence="10">The sequence shown here is derived from an EMBL/GenBank/DDBJ whole genome shotgun (WGS) entry which is preliminary data.</text>
</comment>
<dbReference type="InterPro" id="IPR000014">
    <property type="entry name" value="PAS"/>
</dbReference>
<dbReference type="InterPro" id="IPR036097">
    <property type="entry name" value="HisK_dim/P_sf"/>
</dbReference>
<dbReference type="InterPro" id="IPR050736">
    <property type="entry name" value="Sensor_HK_Regulatory"/>
</dbReference>
<dbReference type="Pfam" id="PF00512">
    <property type="entry name" value="HisKA"/>
    <property type="match status" value="1"/>
</dbReference>
<dbReference type="SUPFAM" id="SSF47384">
    <property type="entry name" value="Homodimeric domain of signal transducing histidine kinase"/>
    <property type="match status" value="1"/>
</dbReference>
<dbReference type="SMART" id="SM00387">
    <property type="entry name" value="HATPase_c"/>
    <property type="match status" value="1"/>
</dbReference>
<dbReference type="PANTHER" id="PTHR43711">
    <property type="entry name" value="TWO-COMPONENT HISTIDINE KINASE"/>
    <property type="match status" value="1"/>
</dbReference>
<dbReference type="PROSITE" id="PS50109">
    <property type="entry name" value="HIS_KIN"/>
    <property type="match status" value="1"/>
</dbReference>
<dbReference type="Gene3D" id="3.30.450.20">
    <property type="entry name" value="PAS domain"/>
    <property type="match status" value="2"/>
</dbReference>
<dbReference type="InterPro" id="IPR005467">
    <property type="entry name" value="His_kinase_dom"/>
</dbReference>
<organism evidence="10 11">
    <name type="scientific">Actinokineospora diospyrosa</name>
    <dbReference type="NCBI Taxonomy" id="103728"/>
    <lineage>
        <taxon>Bacteria</taxon>
        <taxon>Bacillati</taxon>
        <taxon>Actinomycetota</taxon>
        <taxon>Actinomycetes</taxon>
        <taxon>Pseudonocardiales</taxon>
        <taxon>Pseudonocardiaceae</taxon>
        <taxon>Actinokineospora</taxon>
    </lineage>
</organism>
<dbReference type="SUPFAM" id="SSF55874">
    <property type="entry name" value="ATPase domain of HSP90 chaperone/DNA topoisomerase II/histidine kinase"/>
    <property type="match status" value="1"/>
</dbReference>
<dbReference type="InterPro" id="IPR004358">
    <property type="entry name" value="Sig_transdc_His_kin-like_C"/>
</dbReference>
<comment type="catalytic activity">
    <reaction evidence="1">
        <text>ATP + protein L-histidine = ADP + protein N-phospho-L-histidine.</text>
        <dbReference type="EC" id="2.7.13.3"/>
    </reaction>
</comment>
<dbReference type="Gene3D" id="1.10.287.130">
    <property type="match status" value="1"/>
</dbReference>
<accession>A0ABT1I940</accession>
<dbReference type="Pfam" id="PF02518">
    <property type="entry name" value="HATPase_c"/>
    <property type="match status" value="1"/>
</dbReference>
<dbReference type="InterPro" id="IPR035965">
    <property type="entry name" value="PAS-like_dom_sf"/>
</dbReference>
<dbReference type="CDD" id="cd00130">
    <property type="entry name" value="PAS"/>
    <property type="match status" value="1"/>
</dbReference>
<evidence type="ECO:0000256" key="4">
    <source>
        <dbReference type="ARBA" id="ARBA00022553"/>
    </source>
</evidence>
<dbReference type="InterPro" id="IPR036890">
    <property type="entry name" value="HATPase_C_sf"/>
</dbReference>
<feature type="region of interest" description="Disordered" evidence="8">
    <location>
        <begin position="562"/>
        <end position="594"/>
    </location>
</feature>
<keyword evidence="11" id="KW-1185">Reference proteome</keyword>
<reference evidence="10 11" key="1">
    <citation type="submission" date="2022-06" db="EMBL/GenBank/DDBJ databases">
        <title>Genomic Encyclopedia of Archaeal and Bacterial Type Strains, Phase II (KMG-II): from individual species to whole genera.</title>
        <authorList>
            <person name="Goeker M."/>
        </authorList>
    </citation>
    <scope>NUCLEOTIDE SEQUENCE [LARGE SCALE GENOMIC DNA]</scope>
    <source>
        <strain evidence="10 11">DSM 44255</strain>
    </source>
</reference>
<dbReference type="EMBL" id="JAMTCO010000004">
    <property type="protein sequence ID" value="MCP2269107.1"/>
    <property type="molecule type" value="Genomic_DNA"/>
</dbReference>
<evidence type="ECO:0000256" key="8">
    <source>
        <dbReference type="SAM" id="MobiDB-lite"/>
    </source>
</evidence>
<name>A0ABT1I940_9PSEU</name>
<dbReference type="SMART" id="SM00388">
    <property type="entry name" value="HisKA"/>
    <property type="match status" value="1"/>
</dbReference>
<evidence type="ECO:0000256" key="1">
    <source>
        <dbReference type="ARBA" id="ARBA00000085"/>
    </source>
</evidence>
<sequence length="594" mass="62108">MSSDQAGQRARPALAGLLDEATRLLGAVDPGQVTDLLHEAVSGGLDPDDTTVLRSVIGLVSALNDREDDTGVPLPRSGLPPTADRALVVTVNPDGTMTAAPDAVTDVLGYPTGTVLPRQLGALVHPHDIGGLQRAFAALAAAPGTQVEVDARVRHADGRWLVLAISMINLLETTGINAVVAHGHNVTEKRAADRALAVERARLRELVLHLAGGVVVDDGYRVLMDNTAFDRIFRPGREVTGATVAELLDLIASECTDPGVAWEMLDRMVRSGRVHRAVRLLLAGGRVVTCDLVPLRASSSMGTLWYFRDITRESVARSELEETNRALEEAANLKSRFVATVSHELRTPLTAVLAFAEMMEDTPEPLSTQQAAHLAVISRNANRLLRLVDDLLLLSRLETHQLSMSFTDIDVADLVTKATENHVAIGTRAGISVTSAVGTGPHIHGDPARLTQVLDNVLTNALKFTRAGGAVRVEARADAASWTIAVSDTGIGVPAADLPGLFEAFTRASNAGAAGIPGSGLGLSICKQIVAVHQGAMSIESTEGVGTTVRVTLPAEVGVDDGLGGLGGSRGSEEPGGTGIGVSGRIGTGGMGRR</sequence>
<evidence type="ECO:0000256" key="2">
    <source>
        <dbReference type="ARBA" id="ARBA00004236"/>
    </source>
</evidence>
<evidence type="ECO:0000256" key="5">
    <source>
        <dbReference type="ARBA" id="ARBA00022679"/>
    </source>
</evidence>
<comment type="subcellular location">
    <subcellularLocation>
        <location evidence="2">Cell membrane</location>
    </subcellularLocation>
</comment>
<evidence type="ECO:0000256" key="3">
    <source>
        <dbReference type="ARBA" id="ARBA00012438"/>
    </source>
</evidence>
<dbReference type="SUPFAM" id="SSF55785">
    <property type="entry name" value="PYP-like sensor domain (PAS domain)"/>
    <property type="match status" value="2"/>
</dbReference>
<proteinExistence type="predicted"/>
<dbReference type="InterPro" id="IPR003594">
    <property type="entry name" value="HATPase_dom"/>
</dbReference>
<gene>
    <name evidence="10" type="ORF">LV75_001595</name>
</gene>
<keyword evidence="5" id="KW-0808">Transferase</keyword>
<protein>
    <recommendedName>
        <fullName evidence="3">histidine kinase</fullName>
        <ecNumber evidence="3">2.7.13.3</ecNumber>
    </recommendedName>
</protein>
<keyword evidence="4" id="KW-0597">Phosphoprotein</keyword>
<evidence type="ECO:0000313" key="11">
    <source>
        <dbReference type="Proteomes" id="UP001205185"/>
    </source>
</evidence>
<evidence type="ECO:0000259" key="9">
    <source>
        <dbReference type="PROSITE" id="PS50109"/>
    </source>
</evidence>
<keyword evidence="7" id="KW-0902">Two-component regulatory system</keyword>
<dbReference type="RefSeq" id="WP_253886126.1">
    <property type="nucleotide sequence ID" value="NZ_BAAAVB010000016.1"/>
</dbReference>
<dbReference type="Pfam" id="PF08447">
    <property type="entry name" value="PAS_3"/>
    <property type="match status" value="1"/>
</dbReference>
<dbReference type="EC" id="2.7.13.3" evidence="3"/>
<keyword evidence="6" id="KW-0418">Kinase</keyword>
<dbReference type="CDD" id="cd00082">
    <property type="entry name" value="HisKA"/>
    <property type="match status" value="1"/>
</dbReference>
<dbReference type="PRINTS" id="PR00344">
    <property type="entry name" value="BCTRLSENSOR"/>
</dbReference>
<dbReference type="Gene3D" id="3.30.565.10">
    <property type="entry name" value="Histidine kinase-like ATPase, C-terminal domain"/>
    <property type="match status" value="1"/>
</dbReference>
<dbReference type="InterPro" id="IPR013655">
    <property type="entry name" value="PAS_fold_3"/>
</dbReference>